<evidence type="ECO:0000313" key="3">
    <source>
        <dbReference type="Proteomes" id="UP001157418"/>
    </source>
</evidence>
<comment type="caution">
    <text evidence="2">The sequence shown here is derived from an EMBL/GenBank/DDBJ whole genome shotgun (WGS) entry which is preliminary data.</text>
</comment>
<feature type="region of interest" description="Disordered" evidence="1">
    <location>
        <begin position="102"/>
        <end position="122"/>
    </location>
</feature>
<sequence length="122" mass="13739">MFGPKSNSAIVRSKCFRSKCYQPNSSSFPVLSKSIDTKAKPSITMRTRSETLAEPNHKFAFVLPSFVPCFNKQTQYSSRLVPSPSIKANPRQRTLELAQKSIPSPFAPNQSHKCTFDRSQVR</sequence>
<accession>A0AAU9LKF8</accession>
<keyword evidence="3" id="KW-1185">Reference proteome</keyword>
<dbReference type="AlphaFoldDB" id="A0AAU9LKF8"/>
<evidence type="ECO:0000313" key="2">
    <source>
        <dbReference type="EMBL" id="CAH1413911.1"/>
    </source>
</evidence>
<name>A0AAU9LKF8_9ASTR</name>
<dbReference type="Proteomes" id="UP001157418">
    <property type="component" value="Unassembled WGS sequence"/>
</dbReference>
<reference evidence="2 3" key="1">
    <citation type="submission" date="2022-01" db="EMBL/GenBank/DDBJ databases">
        <authorList>
            <person name="Xiong W."/>
            <person name="Schranz E."/>
        </authorList>
    </citation>
    <scope>NUCLEOTIDE SEQUENCE [LARGE SCALE GENOMIC DNA]</scope>
</reference>
<gene>
    <name evidence="2" type="ORF">LVIROSA_LOCUS1851</name>
</gene>
<protein>
    <submittedName>
        <fullName evidence="2">Uncharacterized protein</fullName>
    </submittedName>
</protein>
<proteinExistence type="predicted"/>
<evidence type="ECO:0000256" key="1">
    <source>
        <dbReference type="SAM" id="MobiDB-lite"/>
    </source>
</evidence>
<organism evidence="2 3">
    <name type="scientific">Lactuca virosa</name>
    <dbReference type="NCBI Taxonomy" id="75947"/>
    <lineage>
        <taxon>Eukaryota</taxon>
        <taxon>Viridiplantae</taxon>
        <taxon>Streptophyta</taxon>
        <taxon>Embryophyta</taxon>
        <taxon>Tracheophyta</taxon>
        <taxon>Spermatophyta</taxon>
        <taxon>Magnoliopsida</taxon>
        <taxon>eudicotyledons</taxon>
        <taxon>Gunneridae</taxon>
        <taxon>Pentapetalae</taxon>
        <taxon>asterids</taxon>
        <taxon>campanulids</taxon>
        <taxon>Asterales</taxon>
        <taxon>Asteraceae</taxon>
        <taxon>Cichorioideae</taxon>
        <taxon>Cichorieae</taxon>
        <taxon>Lactucinae</taxon>
        <taxon>Lactuca</taxon>
    </lineage>
</organism>
<dbReference type="EMBL" id="CAKMRJ010000001">
    <property type="protein sequence ID" value="CAH1413911.1"/>
    <property type="molecule type" value="Genomic_DNA"/>
</dbReference>